<keyword evidence="10 11" id="KW-0807">Transducer</keyword>
<feature type="transmembrane region" description="Helical" evidence="12">
    <location>
        <begin position="200"/>
        <end position="225"/>
    </location>
</feature>
<keyword evidence="15" id="KW-1185">Reference proteome</keyword>
<dbReference type="Pfam" id="PF13853">
    <property type="entry name" value="7tm_4"/>
    <property type="match status" value="1"/>
</dbReference>
<evidence type="ECO:0000256" key="12">
    <source>
        <dbReference type="RuleBase" id="RU363047"/>
    </source>
</evidence>
<proteinExistence type="inferred from homology"/>
<comment type="caution">
    <text evidence="14">The sequence shown here is derived from an EMBL/GenBank/DDBJ whole genome shotgun (WGS) entry which is preliminary data.</text>
</comment>
<feature type="transmembrane region" description="Helical" evidence="12">
    <location>
        <begin position="237"/>
        <end position="258"/>
    </location>
</feature>
<dbReference type="InterPro" id="IPR000276">
    <property type="entry name" value="GPCR_Rhodpsn"/>
</dbReference>
<comment type="similarity">
    <text evidence="11">Belongs to the G-protein coupled receptor 1 family.</text>
</comment>
<evidence type="ECO:0000256" key="3">
    <source>
        <dbReference type="ARBA" id="ARBA00022606"/>
    </source>
</evidence>
<evidence type="ECO:0000256" key="10">
    <source>
        <dbReference type="ARBA" id="ARBA00023224"/>
    </source>
</evidence>
<evidence type="ECO:0000256" key="6">
    <source>
        <dbReference type="ARBA" id="ARBA00022989"/>
    </source>
</evidence>
<evidence type="ECO:0000256" key="5">
    <source>
        <dbReference type="ARBA" id="ARBA00022725"/>
    </source>
</evidence>
<dbReference type="Proteomes" id="UP000824782">
    <property type="component" value="Unassembled WGS sequence"/>
</dbReference>
<organism evidence="14 15">
    <name type="scientific">Engystomops pustulosus</name>
    <name type="common">Tungara frog</name>
    <name type="synonym">Physalaemus pustulosus</name>
    <dbReference type="NCBI Taxonomy" id="76066"/>
    <lineage>
        <taxon>Eukaryota</taxon>
        <taxon>Metazoa</taxon>
        <taxon>Chordata</taxon>
        <taxon>Craniata</taxon>
        <taxon>Vertebrata</taxon>
        <taxon>Euteleostomi</taxon>
        <taxon>Amphibia</taxon>
        <taxon>Batrachia</taxon>
        <taxon>Anura</taxon>
        <taxon>Neobatrachia</taxon>
        <taxon>Hyloidea</taxon>
        <taxon>Leptodactylidae</taxon>
        <taxon>Leiuperinae</taxon>
        <taxon>Engystomops</taxon>
    </lineage>
</organism>
<evidence type="ECO:0000259" key="13">
    <source>
        <dbReference type="PROSITE" id="PS50262"/>
    </source>
</evidence>
<evidence type="ECO:0000256" key="11">
    <source>
        <dbReference type="RuleBase" id="RU000688"/>
    </source>
</evidence>
<name>A0AAV6Z3K1_ENGPU</name>
<feature type="transmembrane region" description="Helical" evidence="12">
    <location>
        <begin position="98"/>
        <end position="116"/>
    </location>
</feature>
<evidence type="ECO:0000256" key="2">
    <source>
        <dbReference type="ARBA" id="ARBA00022475"/>
    </source>
</evidence>
<feature type="transmembrane region" description="Helical" evidence="12">
    <location>
        <begin position="146"/>
        <end position="164"/>
    </location>
</feature>
<comment type="subcellular location">
    <subcellularLocation>
        <location evidence="1 12">Cell membrane</location>
        <topology evidence="1 12">Multi-pass membrane protein</topology>
    </subcellularLocation>
</comment>
<dbReference type="PROSITE" id="PS50262">
    <property type="entry name" value="G_PROTEIN_RECEP_F1_2"/>
    <property type="match status" value="1"/>
</dbReference>
<evidence type="ECO:0000256" key="4">
    <source>
        <dbReference type="ARBA" id="ARBA00022692"/>
    </source>
</evidence>
<keyword evidence="3 12" id="KW-0716">Sensory transduction</keyword>
<evidence type="ECO:0000313" key="15">
    <source>
        <dbReference type="Proteomes" id="UP000824782"/>
    </source>
</evidence>
<keyword evidence="2 12" id="KW-1003">Cell membrane</keyword>
<dbReference type="GO" id="GO:0005886">
    <property type="term" value="C:plasma membrane"/>
    <property type="evidence" value="ECO:0007669"/>
    <property type="project" value="UniProtKB-SubCell"/>
</dbReference>
<dbReference type="Gene3D" id="1.20.1070.10">
    <property type="entry name" value="Rhodopsin 7-helix transmembrane proteins"/>
    <property type="match status" value="1"/>
</dbReference>
<feature type="transmembrane region" description="Helical" evidence="12">
    <location>
        <begin position="270"/>
        <end position="289"/>
    </location>
</feature>
<dbReference type="InterPro" id="IPR017452">
    <property type="entry name" value="GPCR_Rhodpsn_7TM"/>
</dbReference>
<dbReference type="GO" id="GO:0004984">
    <property type="term" value="F:olfactory receptor activity"/>
    <property type="evidence" value="ECO:0007669"/>
    <property type="project" value="InterPro"/>
</dbReference>
<dbReference type="PANTHER" id="PTHR26453">
    <property type="entry name" value="OLFACTORY RECEPTOR"/>
    <property type="match status" value="1"/>
</dbReference>
<dbReference type="PRINTS" id="PR00237">
    <property type="entry name" value="GPCRRHODOPSN"/>
</dbReference>
<dbReference type="PRINTS" id="PR00245">
    <property type="entry name" value="OLFACTORYR"/>
</dbReference>
<feature type="domain" description="G-protein coupled receptors family 1 profile" evidence="13">
    <location>
        <begin position="41"/>
        <end position="287"/>
    </location>
</feature>
<evidence type="ECO:0000256" key="9">
    <source>
        <dbReference type="ARBA" id="ARBA00023170"/>
    </source>
</evidence>
<accession>A0AAV6Z3K1</accession>
<evidence type="ECO:0000256" key="7">
    <source>
        <dbReference type="ARBA" id="ARBA00023040"/>
    </source>
</evidence>
<feature type="transmembrane region" description="Helical" evidence="12">
    <location>
        <begin position="20"/>
        <end position="47"/>
    </location>
</feature>
<keyword evidence="5 12" id="KW-0552">Olfaction</keyword>
<keyword evidence="9 11" id="KW-0675">Receptor</keyword>
<sequence>MELENQTLIKEFILVGFSQNFPICIFIFLLFFSIYILTVLENVFLIFTIIVSSKLHTPMYYFLCNLSFLDFCFSSSTVPKLLIDVLSEERRISVVDCLSQMNIVLVLGGIECLLLAVMAYDRYIAICFPLYYTVIMSWRVCRYSTVIMWSASLLFSVGPTLIKPFEFCQENRLDHFFCEVLAIVELACGDISFYKITIVVVGLFTLLTPPIFIIGSYICIISSILKIHSSHGRYKAFSTCASHLIVVFMFFGTSLTMYMGQASFSAYLKYISLNYMVFTPALNPLIYSLRNNEVKEAFRKILTNYTWLADHLFSKQISVSSHLQEGGRASRAERR</sequence>
<evidence type="ECO:0000313" key="14">
    <source>
        <dbReference type="EMBL" id="KAG8541979.1"/>
    </source>
</evidence>
<reference evidence="14" key="1">
    <citation type="thesis" date="2020" institute="ProQuest LLC" country="789 East Eisenhower Parkway, Ann Arbor, MI, USA">
        <title>Comparative Genomics and Chromosome Evolution.</title>
        <authorList>
            <person name="Mudd A.B."/>
        </authorList>
    </citation>
    <scope>NUCLEOTIDE SEQUENCE</scope>
    <source>
        <strain evidence="14">237g6f4</strain>
        <tissue evidence="14">Blood</tissue>
    </source>
</reference>
<keyword evidence="7 11" id="KW-0297">G-protein coupled receptor</keyword>
<gene>
    <name evidence="14" type="ORF">GDO81_027750</name>
</gene>
<keyword evidence="8 12" id="KW-0472">Membrane</keyword>
<keyword evidence="4 11" id="KW-0812">Transmembrane</keyword>
<evidence type="ECO:0000256" key="8">
    <source>
        <dbReference type="ARBA" id="ARBA00023136"/>
    </source>
</evidence>
<dbReference type="AlphaFoldDB" id="A0AAV6Z3K1"/>
<protein>
    <recommendedName>
        <fullName evidence="12">Olfactory receptor</fullName>
    </recommendedName>
</protein>
<keyword evidence="6 12" id="KW-1133">Transmembrane helix</keyword>
<evidence type="ECO:0000256" key="1">
    <source>
        <dbReference type="ARBA" id="ARBA00004651"/>
    </source>
</evidence>
<dbReference type="EMBL" id="WNYA01005999">
    <property type="protein sequence ID" value="KAG8541979.1"/>
    <property type="molecule type" value="Genomic_DNA"/>
</dbReference>
<dbReference type="PROSITE" id="PS00237">
    <property type="entry name" value="G_PROTEIN_RECEP_F1_1"/>
    <property type="match status" value="1"/>
</dbReference>
<dbReference type="GO" id="GO:0004930">
    <property type="term" value="F:G protein-coupled receptor activity"/>
    <property type="evidence" value="ECO:0007669"/>
    <property type="project" value="UniProtKB-KW"/>
</dbReference>
<dbReference type="SUPFAM" id="SSF81321">
    <property type="entry name" value="Family A G protein-coupled receptor-like"/>
    <property type="match status" value="1"/>
</dbReference>
<dbReference type="FunFam" id="1.20.1070.10:FF:000015">
    <property type="entry name" value="Olfactory receptor"/>
    <property type="match status" value="1"/>
</dbReference>
<dbReference type="InterPro" id="IPR000725">
    <property type="entry name" value="Olfact_rcpt"/>
</dbReference>